<dbReference type="KEGG" id="phon:BH719_06695"/>
<dbReference type="EMBL" id="CP017298">
    <property type="protein sequence ID" value="AOS47571.1"/>
    <property type="molecule type" value="Genomic_DNA"/>
</dbReference>
<dbReference type="InterPro" id="IPR029058">
    <property type="entry name" value="AB_hydrolase_fold"/>
</dbReference>
<dbReference type="Proteomes" id="UP000095214">
    <property type="component" value="Chromosome"/>
</dbReference>
<dbReference type="InterPro" id="IPR024499">
    <property type="entry name" value="Mbeg1-like"/>
</dbReference>
<accession>A0A1D8B351</accession>
<gene>
    <name evidence="1" type="ORF">BH719_06695</name>
</gene>
<dbReference type="AlphaFoldDB" id="A0A1D8B351"/>
<evidence type="ECO:0000313" key="2">
    <source>
        <dbReference type="Proteomes" id="UP000095214"/>
    </source>
</evidence>
<dbReference type="Gene3D" id="3.40.50.1820">
    <property type="entry name" value="alpha/beta hydrolase"/>
    <property type="match status" value="1"/>
</dbReference>
<sequence>MGTIIDDARTHLARLDAEPLREVDSLILSAAAYFDLSPMAGVRARRPGVRIGDLARAENYDRYFAHVLKPQDGHRLLTAMAANPRFRDVRVFSYTTETSIDEQKQFCAMSFALGPHLTYVAFRGTDASLVGWKEDFNMSFQYPVPAQRRAAAYLDHVAAHRRGQIIVGGHSKGGNLAEYAAAHARAPVRARLGAVYNHDGPGFPDDALDQFSPVRHIFRKTVPQSALVGLLMSSPRRARVVRATTNGILAHYPYTWRVEDGDFVDSPLNKDARGFDRRLTRWLAAHPRDEAELLIEALYGVATSSSTETVSEMVAAFAADLPFFARSFTSMGREAHAVLRGAILDLLPFPGR</sequence>
<dbReference type="RefSeq" id="WP_009744059.1">
    <property type="nucleotide sequence ID" value="NZ_CP017298.1"/>
</dbReference>
<name>A0A1D8B351_9ACTO</name>
<reference evidence="1 2" key="1">
    <citation type="submission" date="2016-09" db="EMBL/GenBank/DDBJ databases">
        <title>Complete genome sequence of Actinomyces hongkongensis HKU8.</title>
        <authorList>
            <person name="Gao Y.-X."/>
            <person name="Zhou Y.-Y."/>
            <person name="Xie Y."/>
            <person name="Wang M."/>
            <person name="Wang S.-J."/>
            <person name="Shen S.-G."/>
        </authorList>
    </citation>
    <scope>NUCLEOTIDE SEQUENCE [LARGE SCALE GENOMIC DNA]</scope>
    <source>
        <strain evidence="1 2">HKU8</strain>
    </source>
</reference>
<keyword evidence="2" id="KW-1185">Reference proteome</keyword>
<proteinExistence type="predicted"/>
<dbReference type="SUPFAM" id="SSF53474">
    <property type="entry name" value="alpha/beta-Hydrolases"/>
    <property type="match status" value="2"/>
</dbReference>
<evidence type="ECO:0000313" key="1">
    <source>
        <dbReference type="EMBL" id="AOS47571.1"/>
    </source>
</evidence>
<organism evidence="1 2">
    <name type="scientific">Pauljensenia hongkongensis</name>
    <dbReference type="NCBI Taxonomy" id="178339"/>
    <lineage>
        <taxon>Bacteria</taxon>
        <taxon>Bacillati</taxon>
        <taxon>Actinomycetota</taxon>
        <taxon>Actinomycetes</taxon>
        <taxon>Actinomycetales</taxon>
        <taxon>Actinomycetaceae</taxon>
        <taxon>Pauljensenia</taxon>
    </lineage>
</organism>
<evidence type="ECO:0008006" key="3">
    <source>
        <dbReference type="Google" id="ProtNLM"/>
    </source>
</evidence>
<dbReference type="Pfam" id="PF11187">
    <property type="entry name" value="Mbeg1-like"/>
    <property type="match status" value="1"/>
</dbReference>
<dbReference type="STRING" id="178339.BH719_06695"/>
<dbReference type="OrthoDB" id="9769481at2"/>
<protein>
    <recommendedName>
        <fullName evidence="3">DUF2974 domain-containing protein</fullName>
    </recommendedName>
</protein>